<dbReference type="Proteomes" id="UP000283458">
    <property type="component" value="Unassembled WGS sequence"/>
</dbReference>
<reference evidence="3 4" key="1">
    <citation type="submission" date="2018-09" db="EMBL/GenBank/DDBJ databases">
        <authorList>
            <person name="Zhu H."/>
        </authorList>
    </citation>
    <scope>NUCLEOTIDE SEQUENCE [LARGE SCALE GENOMIC DNA]</scope>
    <source>
        <strain evidence="3 4">K2W22B-5</strain>
    </source>
</reference>
<keyword evidence="2" id="KW-0732">Signal</keyword>
<organism evidence="3 4">
    <name type="scientific">Azospirillum cavernae</name>
    <dbReference type="NCBI Taxonomy" id="2320860"/>
    <lineage>
        <taxon>Bacteria</taxon>
        <taxon>Pseudomonadati</taxon>
        <taxon>Pseudomonadota</taxon>
        <taxon>Alphaproteobacteria</taxon>
        <taxon>Rhodospirillales</taxon>
        <taxon>Azospirillaceae</taxon>
        <taxon>Azospirillum</taxon>
    </lineage>
</organism>
<dbReference type="OrthoDB" id="7304245at2"/>
<gene>
    <name evidence="3" type="ORF">D3877_21125</name>
</gene>
<feature type="region of interest" description="Disordered" evidence="1">
    <location>
        <begin position="151"/>
        <end position="184"/>
    </location>
</feature>
<dbReference type="AlphaFoldDB" id="A0A418VT69"/>
<evidence type="ECO:0000313" key="4">
    <source>
        <dbReference type="Proteomes" id="UP000283458"/>
    </source>
</evidence>
<feature type="chain" id="PRO_5019109977" evidence="2">
    <location>
        <begin position="31"/>
        <end position="184"/>
    </location>
</feature>
<dbReference type="EMBL" id="QYUL01000003">
    <property type="protein sequence ID" value="RJF79678.1"/>
    <property type="molecule type" value="Genomic_DNA"/>
</dbReference>
<evidence type="ECO:0000256" key="1">
    <source>
        <dbReference type="SAM" id="MobiDB-lite"/>
    </source>
</evidence>
<keyword evidence="4" id="KW-1185">Reference proteome</keyword>
<proteinExistence type="predicted"/>
<evidence type="ECO:0000256" key="2">
    <source>
        <dbReference type="SAM" id="SignalP"/>
    </source>
</evidence>
<evidence type="ECO:0000313" key="3">
    <source>
        <dbReference type="EMBL" id="RJF79678.1"/>
    </source>
</evidence>
<feature type="compositionally biased region" description="Pro residues" evidence="1">
    <location>
        <begin position="153"/>
        <end position="171"/>
    </location>
</feature>
<accession>A0A418VT69</accession>
<name>A0A418VT69_9PROT</name>
<comment type="caution">
    <text evidence="3">The sequence shown here is derived from an EMBL/GenBank/DDBJ whole genome shotgun (WGS) entry which is preliminary data.</text>
</comment>
<sequence>MAARLIATRTTAIAVTVASLLALSPLAAQAQGAAKDPTAQCSPTVSAALGAWDSGMAAAELFGDKALALAREKGRDYLLPLLGIDPKAVPPASNATPEGNTDDVARAIEASRNDPKRRAELCAAITSTVNEARDNAGAKLDALKRAVEGWRLPPLPTPAPTPAPSTPPAAPVAPSAAPDGTIKT</sequence>
<protein>
    <submittedName>
        <fullName evidence="3">Uncharacterized protein</fullName>
    </submittedName>
</protein>
<feature type="signal peptide" evidence="2">
    <location>
        <begin position="1"/>
        <end position="30"/>
    </location>
</feature>